<dbReference type="NCBIfam" id="NF047809">
    <property type="entry name" value="LIC12806_lipo"/>
    <property type="match status" value="1"/>
</dbReference>
<gene>
    <name evidence="1" type="ORF">EHQ17_13690</name>
</gene>
<keyword evidence="2" id="KW-1185">Reference proteome</keyword>
<evidence type="ECO:0000313" key="1">
    <source>
        <dbReference type="EMBL" id="TGK31817.1"/>
    </source>
</evidence>
<organism evidence="1 2">
    <name type="scientific">Leptospira gomenensis</name>
    <dbReference type="NCBI Taxonomy" id="2484974"/>
    <lineage>
        <taxon>Bacteria</taxon>
        <taxon>Pseudomonadati</taxon>
        <taxon>Spirochaetota</taxon>
        <taxon>Spirochaetia</taxon>
        <taxon>Leptospirales</taxon>
        <taxon>Leptospiraceae</taxon>
        <taxon>Leptospira</taxon>
    </lineage>
</organism>
<sequence>MKKNRGGRISISLIILYCYANSISCGLKPVPPPEGKFCDTWHKPVDCVELDFRKGICDLGFGKIPLKMNSVVSYQTQALDGKKILVEVLHEHRVKITYPDSQPRMFLKTRDKDERKRRWEKAKEEWNGFFE</sequence>
<proteinExistence type="predicted"/>
<dbReference type="AlphaFoldDB" id="A0A5F1Y8W7"/>
<comment type="caution">
    <text evidence="1">The sequence shown here is derived from an EMBL/GenBank/DDBJ whole genome shotgun (WGS) entry which is preliminary data.</text>
</comment>
<evidence type="ECO:0000313" key="2">
    <source>
        <dbReference type="Proteomes" id="UP000298277"/>
    </source>
</evidence>
<dbReference type="EMBL" id="RQFA01000061">
    <property type="protein sequence ID" value="TGK31817.1"/>
    <property type="molecule type" value="Genomic_DNA"/>
</dbReference>
<reference evidence="1" key="1">
    <citation type="journal article" date="2019" name="PLoS Negl. Trop. Dis.">
        <title>Revisiting the worldwide diversity of Leptospira species in the environment.</title>
        <authorList>
            <person name="Vincent A.T."/>
            <person name="Schiettekatte O."/>
            <person name="Bourhy P."/>
            <person name="Veyrier F.J."/>
            <person name="Picardeau M."/>
        </authorList>
    </citation>
    <scope>NUCLEOTIDE SEQUENCE [LARGE SCALE GENOMIC DNA]</scope>
    <source>
        <strain evidence="1">201800299</strain>
    </source>
</reference>
<dbReference type="Proteomes" id="UP000298277">
    <property type="component" value="Unassembled WGS sequence"/>
</dbReference>
<name>A0A5F1Y8W7_9LEPT</name>
<accession>A0A5F1Y8W7</accession>
<dbReference type="OrthoDB" id="329207at2"/>
<protein>
    <submittedName>
        <fullName evidence="1">Uncharacterized protein</fullName>
    </submittedName>
</protein>